<feature type="transmembrane region" description="Helical" evidence="6">
    <location>
        <begin position="272"/>
        <end position="292"/>
    </location>
</feature>
<evidence type="ECO:0000256" key="2">
    <source>
        <dbReference type="ARBA" id="ARBA00022475"/>
    </source>
</evidence>
<evidence type="ECO:0000256" key="5">
    <source>
        <dbReference type="ARBA" id="ARBA00023136"/>
    </source>
</evidence>
<dbReference type="Pfam" id="PF03994">
    <property type="entry name" value="DUF350"/>
    <property type="match status" value="2"/>
</dbReference>
<evidence type="ECO:0000256" key="3">
    <source>
        <dbReference type="ARBA" id="ARBA00022692"/>
    </source>
</evidence>
<evidence type="ECO:0000256" key="4">
    <source>
        <dbReference type="ARBA" id="ARBA00022989"/>
    </source>
</evidence>
<keyword evidence="2" id="KW-1003">Cell membrane</keyword>
<comment type="subcellular location">
    <subcellularLocation>
        <location evidence="1">Cell membrane</location>
        <topology evidence="1">Multi-pass membrane protein</topology>
    </subcellularLocation>
</comment>
<feature type="transmembrane region" description="Helical" evidence="6">
    <location>
        <begin position="206"/>
        <end position="225"/>
    </location>
</feature>
<dbReference type="AlphaFoldDB" id="A0A3B1D938"/>
<feature type="transmembrane region" description="Helical" evidence="6">
    <location>
        <begin position="21"/>
        <end position="40"/>
    </location>
</feature>
<name>A0A3B1D938_9ZZZZ</name>
<dbReference type="GO" id="GO:0005886">
    <property type="term" value="C:plasma membrane"/>
    <property type="evidence" value="ECO:0007669"/>
    <property type="project" value="UniProtKB-SubCell"/>
</dbReference>
<evidence type="ECO:0008006" key="8">
    <source>
        <dbReference type="Google" id="ProtNLM"/>
    </source>
</evidence>
<keyword evidence="5 6" id="KW-0472">Membrane</keyword>
<evidence type="ECO:0000256" key="1">
    <source>
        <dbReference type="ARBA" id="ARBA00004651"/>
    </source>
</evidence>
<sequence length="293" mass="32102">MKEQLVNLLDVSPVMDLLDSRSVMFVFLSLALFYIAKKIYDMVTSFDLNHELVDVDNKAVATSFMGFLFGVGIVIYGVLGDSSNTGNTYLSDLMSTALWTCLGIVLLVFAGWANDKFVLYKFNSEKELVQDKNVGTGAVQCGAFIASALIIRACLTGGESDWLTSLVLTLIYFDLGQIFLVIYSYFYQKVTSYDVHEEIEKDNAAAGVSFGMSLVAVGVFVSAYIEKNDSVPGLIVWFMIGVLLLLVSRYVVDKIILPGSLLDSEIKEDQNWGAALIEGSVAIILAFILTAAF</sequence>
<proteinExistence type="predicted"/>
<dbReference type="InterPro" id="IPR007140">
    <property type="entry name" value="DUF350"/>
</dbReference>
<evidence type="ECO:0000313" key="7">
    <source>
        <dbReference type="EMBL" id="VAX35361.1"/>
    </source>
</evidence>
<feature type="transmembrane region" description="Helical" evidence="6">
    <location>
        <begin position="60"/>
        <end position="79"/>
    </location>
</feature>
<feature type="transmembrane region" description="Helical" evidence="6">
    <location>
        <begin position="91"/>
        <end position="113"/>
    </location>
</feature>
<dbReference type="PANTHER" id="PTHR40043">
    <property type="entry name" value="UPF0719 INNER MEMBRANE PROTEIN YJFL"/>
    <property type="match status" value="1"/>
</dbReference>
<gene>
    <name evidence="7" type="ORF">MNBD_UNCLBAC01-44</name>
</gene>
<dbReference type="PANTHER" id="PTHR40043:SF1">
    <property type="entry name" value="UPF0719 INNER MEMBRANE PROTEIN YJFL"/>
    <property type="match status" value="1"/>
</dbReference>
<feature type="transmembrane region" description="Helical" evidence="6">
    <location>
        <begin position="162"/>
        <end position="186"/>
    </location>
</feature>
<protein>
    <recommendedName>
        <fullName evidence="8">DUF350 domain-containing protein</fullName>
    </recommendedName>
</protein>
<dbReference type="EMBL" id="UOGJ01000046">
    <property type="protein sequence ID" value="VAX35361.1"/>
    <property type="molecule type" value="Genomic_DNA"/>
</dbReference>
<keyword evidence="3 6" id="KW-0812">Transmembrane</keyword>
<organism evidence="7">
    <name type="scientific">hydrothermal vent metagenome</name>
    <dbReference type="NCBI Taxonomy" id="652676"/>
    <lineage>
        <taxon>unclassified sequences</taxon>
        <taxon>metagenomes</taxon>
        <taxon>ecological metagenomes</taxon>
    </lineage>
</organism>
<evidence type="ECO:0000256" key="6">
    <source>
        <dbReference type="SAM" id="Phobius"/>
    </source>
</evidence>
<reference evidence="7" key="1">
    <citation type="submission" date="2018-06" db="EMBL/GenBank/DDBJ databases">
        <authorList>
            <person name="Zhirakovskaya E."/>
        </authorList>
    </citation>
    <scope>NUCLEOTIDE SEQUENCE</scope>
</reference>
<accession>A0A3B1D938</accession>
<keyword evidence="4 6" id="KW-1133">Transmembrane helix</keyword>
<feature type="transmembrane region" description="Helical" evidence="6">
    <location>
        <begin position="133"/>
        <end position="155"/>
    </location>
</feature>
<feature type="transmembrane region" description="Helical" evidence="6">
    <location>
        <begin position="234"/>
        <end position="252"/>
    </location>
</feature>